<dbReference type="InterPro" id="IPR016167">
    <property type="entry name" value="FAD-bd_PCMH_sub1"/>
</dbReference>
<keyword evidence="6" id="KW-1185">Reference proteome</keyword>
<dbReference type="GO" id="GO:0080049">
    <property type="term" value="F:L-gulono-1,4-lactone dehydrogenase activity"/>
    <property type="evidence" value="ECO:0007669"/>
    <property type="project" value="TreeGrafter"/>
</dbReference>
<dbReference type="Gene3D" id="1.10.45.10">
    <property type="entry name" value="Vanillyl-alcohol Oxidase, Chain A, domain 4"/>
    <property type="match status" value="1"/>
</dbReference>
<dbReference type="Proteomes" id="UP000322244">
    <property type="component" value="Unassembled WGS sequence"/>
</dbReference>
<dbReference type="InterPro" id="IPR006094">
    <property type="entry name" value="Oxid_FAD_bind_N"/>
</dbReference>
<dbReference type="InterPro" id="IPR016164">
    <property type="entry name" value="FAD-linked_Oxase-like_C"/>
</dbReference>
<dbReference type="InterPro" id="IPR016169">
    <property type="entry name" value="FAD-bd_PCMH_sub2"/>
</dbReference>
<dbReference type="Gene3D" id="3.30.465.10">
    <property type="match status" value="1"/>
</dbReference>
<keyword evidence="2" id="KW-0274">FAD</keyword>
<dbReference type="PANTHER" id="PTHR43762:SF1">
    <property type="entry name" value="D-ARABINONO-1,4-LACTONE OXIDASE"/>
    <property type="match status" value="1"/>
</dbReference>
<sequence length="431" mass="48173">MTNTWTNWAGDQLCHPSEFLRPTSRDEVAERVQLAARAGRTVRVAGAGHSFTDTVLTDGTLLSLDRMNRVLDIDTESGLVRVEAGMTLHELSPILHEHGRALPNLGDIDSQSVAGATATGTHGTGVRLQNLSAGLHSIELVLADGSIVEVNAGRDPEAWRSARVSVGALGVVTAVTLETVPAFVLEAIELPIPLEDVLRDIDSYVDGNDHFEFFSFPHSPIALTKRNNRTDSVERSRPPAVAWLNDRFVQNHALEAVCRLGRARPGLIPTINRTASRFAGRSHRIERSYRIFATPRLVRMAEMEYALPGENAVDAIREVKEIAERPEFDVSFPIEVRWVAPDDAYLSPAGGRETCYIAVHVFEGMPWEPYFRAIEKLFDSFGGRPHWGKRHFQTAETLRHRYPEWDRFAAVRDRLDPERVFTNDYARRVLG</sequence>
<proteinExistence type="predicted"/>
<dbReference type="AlphaFoldDB" id="A0A5A7SE02"/>
<dbReference type="InterPro" id="IPR016166">
    <property type="entry name" value="FAD-bd_PCMH"/>
</dbReference>
<evidence type="ECO:0000256" key="2">
    <source>
        <dbReference type="ARBA" id="ARBA00022827"/>
    </source>
</evidence>
<dbReference type="GO" id="GO:0016020">
    <property type="term" value="C:membrane"/>
    <property type="evidence" value="ECO:0007669"/>
    <property type="project" value="InterPro"/>
</dbReference>
<dbReference type="Pfam" id="PF04030">
    <property type="entry name" value="ALO"/>
    <property type="match status" value="1"/>
</dbReference>
<dbReference type="Pfam" id="PF01565">
    <property type="entry name" value="FAD_binding_4"/>
    <property type="match status" value="1"/>
</dbReference>
<evidence type="ECO:0000313" key="5">
    <source>
        <dbReference type="EMBL" id="KAA0024086.1"/>
    </source>
</evidence>
<evidence type="ECO:0000313" key="6">
    <source>
        <dbReference type="Proteomes" id="UP000322244"/>
    </source>
</evidence>
<keyword evidence="3" id="KW-0560">Oxidoreductase</keyword>
<dbReference type="PIRSF" id="PIRSF000136">
    <property type="entry name" value="LGO_GLO"/>
    <property type="match status" value="1"/>
</dbReference>
<keyword evidence="1" id="KW-0285">Flavoprotein</keyword>
<dbReference type="Gene3D" id="3.30.70.2520">
    <property type="match status" value="1"/>
</dbReference>
<protein>
    <submittedName>
        <fullName evidence="5">FAD-binding protein</fullName>
    </submittedName>
</protein>
<dbReference type="InterPro" id="IPR010031">
    <property type="entry name" value="FAD_lactone_oxidase-like"/>
</dbReference>
<reference evidence="5 6" key="1">
    <citation type="submission" date="2019-07" db="EMBL/GenBank/DDBJ databases">
        <title>Rhodococcus cavernicolus sp. nov., isolated from a cave.</title>
        <authorList>
            <person name="Lee S.D."/>
        </authorList>
    </citation>
    <scope>NUCLEOTIDE SEQUENCE [LARGE SCALE GENOMIC DNA]</scope>
    <source>
        <strain evidence="5 6">C1-24</strain>
    </source>
</reference>
<comment type="caution">
    <text evidence="5">The sequence shown here is derived from an EMBL/GenBank/DDBJ whole genome shotgun (WGS) entry which is preliminary data.</text>
</comment>
<evidence type="ECO:0000256" key="3">
    <source>
        <dbReference type="ARBA" id="ARBA00023002"/>
    </source>
</evidence>
<dbReference type="EMBL" id="VLNY01000002">
    <property type="protein sequence ID" value="KAA0024086.1"/>
    <property type="molecule type" value="Genomic_DNA"/>
</dbReference>
<dbReference type="PROSITE" id="PS51387">
    <property type="entry name" value="FAD_PCMH"/>
    <property type="match status" value="1"/>
</dbReference>
<organism evidence="5 6">
    <name type="scientific">Antrihabitans cavernicola</name>
    <dbReference type="NCBI Taxonomy" id="2495913"/>
    <lineage>
        <taxon>Bacteria</taxon>
        <taxon>Bacillati</taxon>
        <taxon>Actinomycetota</taxon>
        <taxon>Actinomycetes</taxon>
        <taxon>Mycobacteriales</taxon>
        <taxon>Nocardiaceae</taxon>
        <taxon>Antrihabitans</taxon>
    </lineage>
</organism>
<dbReference type="PANTHER" id="PTHR43762">
    <property type="entry name" value="L-GULONOLACTONE OXIDASE"/>
    <property type="match status" value="1"/>
</dbReference>
<accession>A0A5A7SE02</accession>
<dbReference type="InterPro" id="IPR007173">
    <property type="entry name" value="ALO_C"/>
</dbReference>
<dbReference type="SUPFAM" id="SSF56176">
    <property type="entry name" value="FAD-binding/transporter-associated domain-like"/>
    <property type="match status" value="1"/>
</dbReference>
<gene>
    <name evidence="5" type="ORF">FOY51_05855</name>
</gene>
<dbReference type="NCBIfam" id="TIGR01679">
    <property type="entry name" value="bact_FAD_ox"/>
    <property type="match status" value="1"/>
</dbReference>
<dbReference type="InterPro" id="IPR016171">
    <property type="entry name" value="Vanillyl_alc_oxidase_C-sub2"/>
</dbReference>
<dbReference type="OrthoDB" id="9800184at2"/>
<dbReference type="Gene3D" id="3.30.43.10">
    <property type="entry name" value="Uridine Diphospho-n-acetylenolpyruvylglucosamine Reductase, domain 2"/>
    <property type="match status" value="1"/>
</dbReference>
<feature type="domain" description="FAD-binding PCMH-type" evidence="4">
    <location>
        <begin position="12"/>
        <end position="182"/>
    </location>
</feature>
<dbReference type="GO" id="GO:0003885">
    <property type="term" value="F:D-arabinono-1,4-lactone oxidase activity"/>
    <property type="evidence" value="ECO:0007669"/>
    <property type="project" value="InterPro"/>
</dbReference>
<dbReference type="RefSeq" id="WP_149429246.1">
    <property type="nucleotide sequence ID" value="NZ_VLNY01000002.1"/>
</dbReference>
<name>A0A5A7SE02_9NOCA</name>
<dbReference type="GO" id="GO:0071949">
    <property type="term" value="F:FAD binding"/>
    <property type="evidence" value="ECO:0007669"/>
    <property type="project" value="InterPro"/>
</dbReference>
<dbReference type="InterPro" id="IPR036318">
    <property type="entry name" value="FAD-bd_PCMH-like_sf"/>
</dbReference>
<evidence type="ECO:0000256" key="1">
    <source>
        <dbReference type="ARBA" id="ARBA00022630"/>
    </source>
</evidence>
<evidence type="ECO:0000259" key="4">
    <source>
        <dbReference type="PROSITE" id="PS51387"/>
    </source>
</evidence>
<dbReference type="SUPFAM" id="SSF55103">
    <property type="entry name" value="FAD-linked oxidases, C-terminal domain"/>
    <property type="match status" value="1"/>
</dbReference>